<feature type="repeat" description="RCC1" evidence="3">
    <location>
        <begin position="50"/>
        <end position="106"/>
    </location>
</feature>
<keyword evidence="2" id="KW-0677">Repeat</keyword>
<dbReference type="SUPFAM" id="SSF50985">
    <property type="entry name" value="RCC1/BLIP-II"/>
    <property type="match status" value="1"/>
</dbReference>
<feature type="repeat" description="RCC1" evidence="3">
    <location>
        <begin position="181"/>
        <end position="233"/>
    </location>
</feature>
<name>A0A1B2JHN6_PICPA</name>
<dbReference type="Proteomes" id="UP000094565">
    <property type="component" value="Chromosome 4"/>
</dbReference>
<dbReference type="InterPro" id="IPR051553">
    <property type="entry name" value="Ran_GTPase-activating"/>
</dbReference>
<evidence type="ECO:0000256" key="3">
    <source>
        <dbReference type="PROSITE-ProRule" id="PRU00235"/>
    </source>
</evidence>
<sequence>MARLVRKRGESQDNAPSVKRAKSSGSTLASRRASRLPAINDFPKAKTEKLDLFVFGTGSMSELGLGPAASTKEVKRPRLNPLLKKDEVGIVDFAVGGMHTLALDYKNQVWSWGGNDSGVLGRDTSQAQEQLRDMDDEDDDDEDGDLNELESTPGLVEGLPDIQIVQLIATDNLSGVLLENGEVWAWGTFRCNEGLLGFLDSEGIQKTPRHIPGFVNIVQVASGKDHIIGLDNKGIPYAWGNGQQFQLGRRILERTRLQSLEPREFGLKKIKFVGSGEFHSFAISENGKVYSWGLNQYGQCGVPINIEDGAVIAKPTEIEELTGKDVVYITGGEHHTLALTKSGEVYVFGRYDMKEIGIKKEDLPEDAYKDANGNTRAVPVPTKLTTLPRIKALTAGSHHSLAITESGVVYSWGFADTYAVGLGPVDDDVETPTRIANTATKEHDMKIVGAGGQFSVSGGVKLTSEEEIEKRLDEIEKFEDSL</sequence>
<evidence type="ECO:0000256" key="4">
    <source>
        <dbReference type="SAM" id="MobiDB-lite"/>
    </source>
</evidence>
<dbReference type="PANTHER" id="PTHR45982">
    <property type="entry name" value="REGULATOR OF CHROMOSOME CONDENSATION"/>
    <property type="match status" value="1"/>
</dbReference>
<reference evidence="6 7" key="1">
    <citation type="submission" date="2016-02" db="EMBL/GenBank/DDBJ databases">
        <title>Comparative genomic and transcriptomic foundation for Pichia pastoris.</title>
        <authorList>
            <person name="Love K.R."/>
            <person name="Shah K.A."/>
            <person name="Whittaker C.A."/>
            <person name="Wu J."/>
            <person name="Bartlett M.C."/>
            <person name="Ma D."/>
            <person name="Leeson R.L."/>
            <person name="Priest M."/>
            <person name="Young S.K."/>
            <person name="Love J.C."/>
        </authorList>
    </citation>
    <scope>NUCLEOTIDE SEQUENCE [LARGE SCALE GENOMIC DNA]</scope>
    <source>
        <strain evidence="6 7">ATCC 28485</strain>
    </source>
</reference>
<evidence type="ECO:0000259" key="5">
    <source>
        <dbReference type="Pfam" id="PF25390"/>
    </source>
</evidence>
<dbReference type="AlphaFoldDB" id="A0A1B2JHN6"/>
<dbReference type="EMBL" id="CP014587">
    <property type="protein sequence ID" value="ANZ77338.1"/>
    <property type="molecule type" value="Genomic_DNA"/>
</dbReference>
<feature type="region of interest" description="Disordered" evidence="4">
    <location>
        <begin position="1"/>
        <end position="33"/>
    </location>
</feature>
<feature type="repeat" description="RCC1" evidence="3">
    <location>
        <begin position="287"/>
        <end position="342"/>
    </location>
</feature>
<dbReference type="PANTHER" id="PTHR45982:SF1">
    <property type="entry name" value="REGULATOR OF CHROMOSOME CONDENSATION"/>
    <property type="match status" value="1"/>
</dbReference>
<dbReference type="PRINTS" id="PR00633">
    <property type="entry name" value="RCCNDNSATION"/>
</dbReference>
<proteinExistence type="predicted"/>
<feature type="repeat" description="RCC1" evidence="3">
    <location>
        <begin position="407"/>
        <end position="461"/>
    </location>
</feature>
<dbReference type="PROSITE" id="PS00625">
    <property type="entry name" value="RCC1_1"/>
    <property type="match status" value="1"/>
</dbReference>
<keyword evidence="7" id="KW-1185">Reference proteome</keyword>
<protein>
    <submittedName>
        <fullName evidence="6">BA75_04614T0</fullName>
    </submittedName>
</protein>
<dbReference type="InterPro" id="IPR000408">
    <property type="entry name" value="Reg_chr_condens"/>
</dbReference>
<dbReference type="GO" id="GO:0005085">
    <property type="term" value="F:guanyl-nucleotide exchange factor activity"/>
    <property type="evidence" value="ECO:0007669"/>
    <property type="project" value="TreeGrafter"/>
</dbReference>
<feature type="repeat" description="RCC1" evidence="3">
    <location>
        <begin position="234"/>
        <end position="286"/>
    </location>
</feature>
<feature type="repeat" description="RCC1" evidence="3">
    <location>
        <begin position="107"/>
        <end position="180"/>
    </location>
</feature>
<feature type="domain" description="RCC1-like" evidence="5">
    <location>
        <begin position="51"/>
        <end position="456"/>
    </location>
</feature>
<keyword evidence="1" id="KW-0344">Guanine-nucleotide releasing factor</keyword>
<evidence type="ECO:0000313" key="6">
    <source>
        <dbReference type="EMBL" id="ANZ77338.1"/>
    </source>
</evidence>
<feature type="repeat" description="RCC1" evidence="3">
    <location>
        <begin position="343"/>
        <end position="406"/>
    </location>
</feature>
<evidence type="ECO:0000256" key="1">
    <source>
        <dbReference type="ARBA" id="ARBA00022658"/>
    </source>
</evidence>
<evidence type="ECO:0000313" key="7">
    <source>
        <dbReference type="Proteomes" id="UP000094565"/>
    </source>
</evidence>
<accession>A0A1B2JHN6</accession>
<feature type="compositionally biased region" description="Acidic residues" evidence="4">
    <location>
        <begin position="134"/>
        <end position="148"/>
    </location>
</feature>
<dbReference type="PROSITE" id="PS00626">
    <property type="entry name" value="RCC1_2"/>
    <property type="match status" value="4"/>
</dbReference>
<dbReference type="PROSITE" id="PS50012">
    <property type="entry name" value="RCC1_3"/>
    <property type="match status" value="7"/>
</dbReference>
<organism evidence="6 7">
    <name type="scientific">Komagataella pastoris</name>
    <name type="common">Yeast</name>
    <name type="synonym">Pichia pastoris</name>
    <dbReference type="NCBI Taxonomy" id="4922"/>
    <lineage>
        <taxon>Eukaryota</taxon>
        <taxon>Fungi</taxon>
        <taxon>Dikarya</taxon>
        <taxon>Ascomycota</taxon>
        <taxon>Saccharomycotina</taxon>
        <taxon>Pichiomycetes</taxon>
        <taxon>Pichiales</taxon>
        <taxon>Pichiaceae</taxon>
        <taxon>Komagataella</taxon>
    </lineage>
</organism>
<gene>
    <name evidence="6" type="primary">SRM1</name>
    <name evidence="6" type="ORF">ATY40_BA7504614</name>
</gene>
<dbReference type="InterPro" id="IPR058923">
    <property type="entry name" value="RCC1-like_dom"/>
</dbReference>
<evidence type="ECO:0000256" key="2">
    <source>
        <dbReference type="ARBA" id="ARBA00022737"/>
    </source>
</evidence>
<dbReference type="Gene3D" id="2.130.10.30">
    <property type="entry name" value="Regulator of chromosome condensation 1/beta-lactamase-inhibitor protein II"/>
    <property type="match status" value="1"/>
</dbReference>
<dbReference type="OrthoDB" id="61110at2759"/>
<dbReference type="Pfam" id="PF25390">
    <property type="entry name" value="WD40_RLD"/>
    <property type="match status" value="1"/>
</dbReference>
<feature type="region of interest" description="Disordered" evidence="4">
    <location>
        <begin position="117"/>
        <end position="154"/>
    </location>
</feature>
<dbReference type="GO" id="GO:0005737">
    <property type="term" value="C:cytoplasm"/>
    <property type="evidence" value="ECO:0007669"/>
    <property type="project" value="TreeGrafter"/>
</dbReference>
<dbReference type="InterPro" id="IPR009091">
    <property type="entry name" value="RCC1/BLIP-II"/>
</dbReference>